<proteinExistence type="inferred from homology"/>
<dbReference type="GO" id="GO:0008168">
    <property type="term" value="F:methyltransferase activity"/>
    <property type="evidence" value="ECO:0007669"/>
    <property type="project" value="UniProtKB-KW"/>
</dbReference>
<keyword evidence="2 5" id="KW-0489">Methyltransferase</keyword>
<dbReference type="InterPro" id="IPR051052">
    <property type="entry name" value="Diverse_substrate_MTase"/>
</dbReference>
<comment type="similarity">
    <text evidence="1">Belongs to the methyltransferase superfamily.</text>
</comment>
<keyword evidence="6" id="KW-1185">Reference proteome</keyword>
<dbReference type="GO" id="GO:0032259">
    <property type="term" value="P:methylation"/>
    <property type="evidence" value="ECO:0007669"/>
    <property type="project" value="UniProtKB-KW"/>
</dbReference>
<reference evidence="5 6" key="1">
    <citation type="submission" date="2020-06" db="EMBL/GenBank/DDBJ databases">
        <title>Actinomadura xiongansis sp. nov., isolated from soil of Baiyangdian.</title>
        <authorList>
            <person name="Zhang X."/>
        </authorList>
    </citation>
    <scope>NUCLEOTIDE SEQUENCE [LARGE SCALE GENOMIC DNA]</scope>
    <source>
        <strain evidence="5 6">HBUM206468</strain>
    </source>
</reference>
<evidence type="ECO:0000313" key="5">
    <source>
        <dbReference type="EMBL" id="MBC6466603.1"/>
    </source>
</evidence>
<sequence length="200" mass="22034">MARMADYWNHNVAYHPVVMDAVPTDCAAALDVGCGDGLLVRKLATRSRQVTGLDRSPEMIELARRLSGEIGNASFVEADFLTHDLPQAGYEFVCAVAAVHHMDFTSAVTKMRGLLRPGGRLVIVGLGRNATPVDRLISLLGVPLAQVNRLRPGHGNPHGVPVTDPEMSWGRIRAEADRLLPGARFRRHLLWRYSLVWTKP</sequence>
<dbReference type="InterPro" id="IPR013216">
    <property type="entry name" value="Methyltransf_11"/>
</dbReference>
<accession>A0ABR7LQD7</accession>
<dbReference type="Gene3D" id="3.40.50.150">
    <property type="entry name" value="Vaccinia Virus protein VP39"/>
    <property type="match status" value="1"/>
</dbReference>
<evidence type="ECO:0000259" key="4">
    <source>
        <dbReference type="Pfam" id="PF08241"/>
    </source>
</evidence>
<dbReference type="EMBL" id="JABVEC010000009">
    <property type="protein sequence ID" value="MBC6466603.1"/>
    <property type="molecule type" value="Genomic_DNA"/>
</dbReference>
<dbReference type="Pfam" id="PF08241">
    <property type="entry name" value="Methyltransf_11"/>
    <property type="match status" value="1"/>
</dbReference>
<gene>
    <name evidence="5" type="ORF">HKK74_13970</name>
</gene>
<evidence type="ECO:0000313" key="6">
    <source>
        <dbReference type="Proteomes" id="UP000805614"/>
    </source>
</evidence>
<dbReference type="PANTHER" id="PTHR44942">
    <property type="entry name" value="METHYLTRANSF_11 DOMAIN-CONTAINING PROTEIN"/>
    <property type="match status" value="1"/>
</dbReference>
<evidence type="ECO:0000256" key="2">
    <source>
        <dbReference type="ARBA" id="ARBA00022603"/>
    </source>
</evidence>
<dbReference type="SUPFAM" id="SSF53335">
    <property type="entry name" value="S-adenosyl-L-methionine-dependent methyltransferases"/>
    <property type="match status" value="1"/>
</dbReference>
<dbReference type="InterPro" id="IPR029063">
    <property type="entry name" value="SAM-dependent_MTases_sf"/>
</dbReference>
<protein>
    <submittedName>
        <fullName evidence="5">Class I SAM-dependent methyltransferase</fullName>
    </submittedName>
</protein>
<comment type="caution">
    <text evidence="5">The sequence shown here is derived from an EMBL/GenBank/DDBJ whole genome shotgun (WGS) entry which is preliminary data.</text>
</comment>
<feature type="domain" description="Methyltransferase type 11" evidence="4">
    <location>
        <begin position="30"/>
        <end position="123"/>
    </location>
</feature>
<evidence type="ECO:0000256" key="3">
    <source>
        <dbReference type="ARBA" id="ARBA00022679"/>
    </source>
</evidence>
<dbReference type="Proteomes" id="UP000805614">
    <property type="component" value="Unassembled WGS sequence"/>
</dbReference>
<evidence type="ECO:0000256" key="1">
    <source>
        <dbReference type="ARBA" id="ARBA00008361"/>
    </source>
</evidence>
<dbReference type="CDD" id="cd02440">
    <property type="entry name" value="AdoMet_MTases"/>
    <property type="match status" value="1"/>
</dbReference>
<name>A0ABR7LQD7_9ACTN</name>
<keyword evidence="3" id="KW-0808">Transferase</keyword>
<dbReference type="PANTHER" id="PTHR44942:SF4">
    <property type="entry name" value="METHYLTRANSFERASE TYPE 11 DOMAIN-CONTAINING PROTEIN"/>
    <property type="match status" value="1"/>
</dbReference>
<organism evidence="5 6">
    <name type="scientific">Actinomadura alba</name>
    <dbReference type="NCBI Taxonomy" id="406431"/>
    <lineage>
        <taxon>Bacteria</taxon>
        <taxon>Bacillati</taxon>
        <taxon>Actinomycetota</taxon>
        <taxon>Actinomycetes</taxon>
        <taxon>Streptosporangiales</taxon>
        <taxon>Thermomonosporaceae</taxon>
        <taxon>Actinomadura</taxon>
    </lineage>
</organism>